<comment type="subcellular location">
    <subcellularLocation>
        <location evidence="1">Mitochondrion membrane</location>
        <topology evidence="1">Multi-pass membrane protein</topology>
    </subcellularLocation>
</comment>
<dbReference type="OrthoDB" id="3364892at2759"/>
<evidence type="ECO:0000313" key="11">
    <source>
        <dbReference type="Proteomes" id="UP000807342"/>
    </source>
</evidence>
<name>A0A9P5XMM0_9AGAR</name>
<dbReference type="GO" id="GO:0000064">
    <property type="term" value="F:L-ornithine transmembrane transporter activity"/>
    <property type="evidence" value="ECO:0007669"/>
    <property type="project" value="TreeGrafter"/>
</dbReference>
<keyword evidence="4" id="KW-0812">Transmembrane</keyword>
<evidence type="ECO:0000256" key="6">
    <source>
        <dbReference type="ARBA" id="ARBA00022989"/>
    </source>
</evidence>
<keyword evidence="8" id="KW-0472">Membrane</keyword>
<keyword evidence="7" id="KW-0496">Mitochondrion</keyword>
<dbReference type="PANTHER" id="PTHR45624">
    <property type="entry name" value="MITOCHONDRIAL BASIC AMINO ACIDS TRANSPORTER-RELATED"/>
    <property type="match status" value="1"/>
</dbReference>
<accession>A0A9P5XMM0</accession>
<evidence type="ECO:0000256" key="5">
    <source>
        <dbReference type="ARBA" id="ARBA00022737"/>
    </source>
</evidence>
<dbReference type="GO" id="GO:0031966">
    <property type="term" value="C:mitochondrial membrane"/>
    <property type="evidence" value="ECO:0007669"/>
    <property type="project" value="UniProtKB-SubCell"/>
</dbReference>
<protein>
    <recommendedName>
        <fullName evidence="12">Mitochondrial carrier</fullName>
    </recommendedName>
</protein>
<evidence type="ECO:0000256" key="8">
    <source>
        <dbReference type="ARBA" id="ARBA00023136"/>
    </source>
</evidence>
<feature type="region of interest" description="Disordered" evidence="9">
    <location>
        <begin position="1"/>
        <end position="22"/>
    </location>
</feature>
<gene>
    <name evidence="10" type="ORF">P691DRAFT_793069</name>
</gene>
<reference evidence="10" key="1">
    <citation type="submission" date="2020-11" db="EMBL/GenBank/DDBJ databases">
        <authorList>
            <consortium name="DOE Joint Genome Institute"/>
            <person name="Ahrendt S."/>
            <person name="Riley R."/>
            <person name="Andreopoulos W."/>
            <person name="Labutti K."/>
            <person name="Pangilinan J."/>
            <person name="Ruiz-Duenas F.J."/>
            <person name="Barrasa J.M."/>
            <person name="Sanchez-Garcia M."/>
            <person name="Camarero S."/>
            <person name="Miyauchi S."/>
            <person name="Serrano A."/>
            <person name="Linde D."/>
            <person name="Babiker R."/>
            <person name="Drula E."/>
            <person name="Ayuso-Fernandez I."/>
            <person name="Pacheco R."/>
            <person name="Padilla G."/>
            <person name="Ferreira P."/>
            <person name="Barriuso J."/>
            <person name="Kellner H."/>
            <person name="Castanera R."/>
            <person name="Alfaro M."/>
            <person name="Ramirez L."/>
            <person name="Pisabarro A.G."/>
            <person name="Kuo A."/>
            <person name="Tritt A."/>
            <person name="Lipzen A."/>
            <person name="He G."/>
            <person name="Yan M."/>
            <person name="Ng V."/>
            <person name="Cullen D."/>
            <person name="Martin F."/>
            <person name="Rosso M.-N."/>
            <person name="Henrissat B."/>
            <person name="Hibbett D."/>
            <person name="Martinez A.T."/>
            <person name="Grigoriev I.V."/>
        </authorList>
    </citation>
    <scope>NUCLEOTIDE SEQUENCE</scope>
    <source>
        <strain evidence="10">MF-IS2</strain>
    </source>
</reference>
<sequence>MSTASLDEALQETDANSTTAEQSASLQAAVARTLTRGMALYFSRPVRLFRPSKISGWQSLKSLAEYQGAVYDHKFLLSVIKLQGFGVFRKHFLPPMIVNAMLGTVLWTTYAETYSVVEPTMQNHPIVGAAVSGGIAGGVQALVAAPAENVRLAIEGGRAGHSWTQAWRSMMRNSPRALQESRGTQLQEVRELRKWMAEVGEMAGRGWSGWGWGCAKDICAFSAFFAIFEVTRRAGQTTKARSENFISYIDRSEAQPVFVKKHVPRILNSIILVSGGVLAGLAYEIICRPWDRARRLIHLGNLEPSRPQLLKPIFDAIRADGLVSFFSGPNYGVPTDTGLRARLTSVTRTLGRVGPWGIGFLVWEMYGPGLS</sequence>
<dbReference type="InterPro" id="IPR023395">
    <property type="entry name" value="MCP_dom_sf"/>
</dbReference>
<keyword evidence="11" id="KW-1185">Reference proteome</keyword>
<evidence type="ECO:0000313" key="10">
    <source>
        <dbReference type="EMBL" id="KAF9453269.1"/>
    </source>
</evidence>
<evidence type="ECO:0000256" key="3">
    <source>
        <dbReference type="ARBA" id="ARBA00022448"/>
    </source>
</evidence>
<dbReference type="PANTHER" id="PTHR45624:SF52">
    <property type="entry name" value="MITOCHONDRIAL CARRIER"/>
    <property type="match status" value="1"/>
</dbReference>
<organism evidence="10 11">
    <name type="scientific">Macrolepiota fuliginosa MF-IS2</name>
    <dbReference type="NCBI Taxonomy" id="1400762"/>
    <lineage>
        <taxon>Eukaryota</taxon>
        <taxon>Fungi</taxon>
        <taxon>Dikarya</taxon>
        <taxon>Basidiomycota</taxon>
        <taxon>Agaricomycotina</taxon>
        <taxon>Agaricomycetes</taxon>
        <taxon>Agaricomycetidae</taxon>
        <taxon>Agaricales</taxon>
        <taxon>Agaricineae</taxon>
        <taxon>Agaricaceae</taxon>
        <taxon>Macrolepiota</taxon>
    </lineage>
</organism>
<comment type="caution">
    <text evidence="10">The sequence shown here is derived from an EMBL/GenBank/DDBJ whole genome shotgun (WGS) entry which is preliminary data.</text>
</comment>
<dbReference type="InterPro" id="IPR050567">
    <property type="entry name" value="Mitochondrial_Carrier"/>
</dbReference>
<comment type="similarity">
    <text evidence="2">Belongs to the mitochondrial carrier (TC 2.A.29) family.</text>
</comment>
<dbReference type="GO" id="GO:1990575">
    <property type="term" value="P:mitochondrial L-ornithine transmembrane transport"/>
    <property type="evidence" value="ECO:0007669"/>
    <property type="project" value="TreeGrafter"/>
</dbReference>
<evidence type="ECO:0000256" key="4">
    <source>
        <dbReference type="ARBA" id="ARBA00022692"/>
    </source>
</evidence>
<evidence type="ECO:0000256" key="7">
    <source>
        <dbReference type="ARBA" id="ARBA00023128"/>
    </source>
</evidence>
<dbReference type="Proteomes" id="UP000807342">
    <property type="component" value="Unassembled WGS sequence"/>
</dbReference>
<dbReference type="Gene3D" id="1.50.40.10">
    <property type="entry name" value="Mitochondrial carrier domain"/>
    <property type="match status" value="1"/>
</dbReference>
<evidence type="ECO:0000256" key="1">
    <source>
        <dbReference type="ARBA" id="ARBA00004225"/>
    </source>
</evidence>
<proteinExistence type="inferred from homology"/>
<feature type="compositionally biased region" description="Polar residues" evidence="9">
    <location>
        <begin position="13"/>
        <end position="22"/>
    </location>
</feature>
<keyword evidence="6" id="KW-1133">Transmembrane helix</keyword>
<dbReference type="SUPFAM" id="SSF103506">
    <property type="entry name" value="Mitochondrial carrier"/>
    <property type="match status" value="1"/>
</dbReference>
<dbReference type="EMBL" id="MU151063">
    <property type="protein sequence ID" value="KAF9453269.1"/>
    <property type="molecule type" value="Genomic_DNA"/>
</dbReference>
<dbReference type="AlphaFoldDB" id="A0A9P5XMM0"/>
<keyword evidence="3" id="KW-0813">Transport</keyword>
<evidence type="ECO:0000256" key="9">
    <source>
        <dbReference type="SAM" id="MobiDB-lite"/>
    </source>
</evidence>
<evidence type="ECO:0008006" key="12">
    <source>
        <dbReference type="Google" id="ProtNLM"/>
    </source>
</evidence>
<evidence type="ECO:0000256" key="2">
    <source>
        <dbReference type="ARBA" id="ARBA00006375"/>
    </source>
</evidence>
<keyword evidence="5" id="KW-0677">Repeat</keyword>